<feature type="region of interest" description="Disordered" evidence="1">
    <location>
        <begin position="65"/>
        <end position="89"/>
    </location>
</feature>
<feature type="region of interest" description="Disordered" evidence="1">
    <location>
        <begin position="1"/>
        <end position="38"/>
    </location>
</feature>
<reference evidence="2 3" key="1">
    <citation type="journal article" date="2016" name="Nat. Commun.">
        <title>Ectomycorrhizal ecology is imprinted in the genome of the dominant symbiotic fungus Cenococcum geophilum.</title>
        <authorList>
            <consortium name="DOE Joint Genome Institute"/>
            <person name="Peter M."/>
            <person name="Kohler A."/>
            <person name="Ohm R.A."/>
            <person name="Kuo A."/>
            <person name="Krutzmann J."/>
            <person name="Morin E."/>
            <person name="Arend M."/>
            <person name="Barry K.W."/>
            <person name="Binder M."/>
            <person name="Choi C."/>
            <person name="Clum A."/>
            <person name="Copeland A."/>
            <person name="Grisel N."/>
            <person name="Haridas S."/>
            <person name="Kipfer T."/>
            <person name="LaButti K."/>
            <person name="Lindquist E."/>
            <person name="Lipzen A."/>
            <person name="Maire R."/>
            <person name="Meier B."/>
            <person name="Mihaltcheva S."/>
            <person name="Molinier V."/>
            <person name="Murat C."/>
            <person name="Poggeler S."/>
            <person name="Quandt C.A."/>
            <person name="Sperisen C."/>
            <person name="Tritt A."/>
            <person name="Tisserant E."/>
            <person name="Crous P.W."/>
            <person name="Henrissat B."/>
            <person name="Nehls U."/>
            <person name="Egli S."/>
            <person name="Spatafora J.W."/>
            <person name="Grigoriev I.V."/>
            <person name="Martin F.M."/>
        </authorList>
    </citation>
    <scope>NUCLEOTIDE SEQUENCE [LARGE SCALE GENOMIC DNA]</scope>
    <source>
        <strain evidence="2 3">CBS 459.81</strain>
    </source>
</reference>
<keyword evidence="3" id="KW-1185">Reference proteome</keyword>
<sequence length="181" mass="19686">MAAPPTTQSQALQSMSQSSMKAVPQSPVSPDAQIRDQGRDRERVAVLLDINSELLQEIVSLQAQGKAGHIGQMPPPKEEGKPEPDLKPASKEYVDCMRRLQANLSYLATTAERAHKPSQVIPPGPAIMSVPSSYPALSDLYTKLQALFPGWRGQQLKASPGPQRPNMQQMQQNPQAQPSQG</sequence>
<feature type="region of interest" description="Disordered" evidence="1">
    <location>
        <begin position="152"/>
        <end position="181"/>
    </location>
</feature>
<evidence type="ECO:0000256" key="1">
    <source>
        <dbReference type="SAM" id="MobiDB-lite"/>
    </source>
</evidence>
<evidence type="ECO:0000313" key="3">
    <source>
        <dbReference type="Proteomes" id="UP000250266"/>
    </source>
</evidence>
<organism evidence="2 3">
    <name type="scientific">Lepidopterella palustris CBS 459.81</name>
    <dbReference type="NCBI Taxonomy" id="1314670"/>
    <lineage>
        <taxon>Eukaryota</taxon>
        <taxon>Fungi</taxon>
        <taxon>Dikarya</taxon>
        <taxon>Ascomycota</taxon>
        <taxon>Pezizomycotina</taxon>
        <taxon>Dothideomycetes</taxon>
        <taxon>Pleosporomycetidae</taxon>
        <taxon>Mytilinidiales</taxon>
        <taxon>Argynnaceae</taxon>
        <taxon>Lepidopterella</taxon>
    </lineage>
</organism>
<gene>
    <name evidence="2" type="ORF">K432DRAFT_378543</name>
</gene>
<proteinExistence type="predicted"/>
<feature type="compositionally biased region" description="Low complexity" evidence="1">
    <location>
        <begin position="160"/>
        <end position="181"/>
    </location>
</feature>
<accession>A0A8E2EIA2</accession>
<evidence type="ECO:0000313" key="2">
    <source>
        <dbReference type="EMBL" id="OCK84517.1"/>
    </source>
</evidence>
<protein>
    <submittedName>
        <fullName evidence="2">Uncharacterized protein</fullName>
    </submittedName>
</protein>
<dbReference type="EMBL" id="KV744836">
    <property type="protein sequence ID" value="OCK84517.1"/>
    <property type="molecule type" value="Genomic_DNA"/>
</dbReference>
<name>A0A8E2EIA2_9PEZI</name>
<dbReference type="OrthoDB" id="2530523at2759"/>
<feature type="compositionally biased region" description="Low complexity" evidence="1">
    <location>
        <begin position="8"/>
        <end position="20"/>
    </location>
</feature>
<dbReference type="Proteomes" id="UP000250266">
    <property type="component" value="Unassembled WGS sequence"/>
</dbReference>
<dbReference type="AlphaFoldDB" id="A0A8E2EIA2"/>
<feature type="compositionally biased region" description="Basic and acidic residues" evidence="1">
    <location>
        <begin position="76"/>
        <end position="89"/>
    </location>
</feature>